<dbReference type="EMBL" id="JAFJYH010000425">
    <property type="protein sequence ID" value="KAG4411948.1"/>
    <property type="molecule type" value="Genomic_DNA"/>
</dbReference>
<dbReference type="PANTHER" id="PTHR47706:SF9">
    <property type="entry name" value="NMRA-LIKE DOMAIN-CONTAINING PROTEIN-RELATED"/>
    <property type="match status" value="1"/>
</dbReference>
<dbReference type="InterPro" id="IPR036291">
    <property type="entry name" value="NAD(P)-bd_dom_sf"/>
</dbReference>
<dbReference type="Proteomes" id="UP000664132">
    <property type="component" value="Unassembled WGS sequence"/>
</dbReference>
<dbReference type="InterPro" id="IPR045312">
    <property type="entry name" value="PCBER-like"/>
</dbReference>
<keyword evidence="2" id="KW-0560">Oxidoreductase</keyword>
<dbReference type="SUPFAM" id="SSF51735">
    <property type="entry name" value="NAD(P)-binding Rossmann-fold domains"/>
    <property type="match status" value="1"/>
</dbReference>
<dbReference type="InterPro" id="IPR051609">
    <property type="entry name" value="NmrA/Isoflavone_reductase-like"/>
</dbReference>
<comment type="caution">
    <text evidence="4">The sequence shown here is derived from an EMBL/GenBank/DDBJ whole genome shotgun (WGS) entry which is preliminary data.</text>
</comment>
<evidence type="ECO:0000256" key="2">
    <source>
        <dbReference type="ARBA" id="ARBA00023002"/>
    </source>
</evidence>
<dbReference type="GO" id="GO:0016491">
    <property type="term" value="F:oxidoreductase activity"/>
    <property type="evidence" value="ECO:0007669"/>
    <property type="project" value="UniProtKB-KW"/>
</dbReference>
<protein>
    <recommendedName>
        <fullName evidence="3">NmrA-like domain-containing protein</fullName>
    </recommendedName>
</protein>
<proteinExistence type="predicted"/>
<dbReference type="CDD" id="cd05259">
    <property type="entry name" value="PCBER_SDR_a"/>
    <property type="match status" value="1"/>
</dbReference>
<evidence type="ECO:0000259" key="3">
    <source>
        <dbReference type="Pfam" id="PF05368"/>
    </source>
</evidence>
<dbReference type="InterPro" id="IPR008030">
    <property type="entry name" value="NmrA-like"/>
</dbReference>
<evidence type="ECO:0000313" key="5">
    <source>
        <dbReference type="Proteomes" id="UP000664132"/>
    </source>
</evidence>
<dbReference type="PANTHER" id="PTHR47706">
    <property type="entry name" value="NMRA-LIKE FAMILY PROTEIN"/>
    <property type="match status" value="1"/>
</dbReference>
<keyword evidence="5" id="KW-1185">Reference proteome</keyword>
<keyword evidence="1" id="KW-0521">NADP</keyword>
<reference evidence="4" key="1">
    <citation type="submission" date="2021-02" db="EMBL/GenBank/DDBJ databases">
        <title>Genome sequence Cadophora malorum strain M34.</title>
        <authorList>
            <person name="Stefanovic E."/>
            <person name="Vu D."/>
            <person name="Scully C."/>
            <person name="Dijksterhuis J."/>
            <person name="Roader J."/>
            <person name="Houbraken J."/>
        </authorList>
    </citation>
    <scope>NUCLEOTIDE SEQUENCE</scope>
    <source>
        <strain evidence="4">M34</strain>
    </source>
</reference>
<dbReference type="Pfam" id="PF05368">
    <property type="entry name" value="NmrA"/>
    <property type="match status" value="1"/>
</dbReference>
<dbReference type="AlphaFoldDB" id="A0A8H7T480"/>
<evidence type="ECO:0000313" key="4">
    <source>
        <dbReference type="EMBL" id="KAG4411948.1"/>
    </source>
</evidence>
<evidence type="ECO:0000256" key="1">
    <source>
        <dbReference type="ARBA" id="ARBA00022857"/>
    </source>
</evidence>
<accession>A0A8H7T480</accession>
<dbReference type="OrthoDB" id="9984533at2759"/>
<dbReference type="Gene3D" id="3.40.50.720">
    <property type="entry name" value="NAD(P)-binding Rossmann-like Domain"/>
    <property type="match status" value="1"/>
</dbReference>
<name>A0A8H7T480_9HELO</name>
<dbReference type="Gene3D" id="3.90.25.10">
    <property type="entry name" value="UDP-galactose 4-epimerase, domain 1"/>
    <property type="match status" value="1"/>
</dbReference>
<feature type="domain" description="NmrA-like" evidence="3">
    <location>
        <begin position="4"/>
        <end position="237"/>
    </location>
</feature>
<gene>
    <name evidence="4" type="ORF">IFR04_014922</name>
</gene>
<organism evidence="4 5">
    <name type="scientific">Cadophora malorum</name>
    <dbReference type="NCBI Taxonomy" id="108018"/>
    <lineage>
        <taxon>Eukaryota</taxon>
        <taxon>Fungi</taxon>
        <taxon>Dikarya</taxon>
        <taxon>Ascomycota</taxon>
        <taxon>Pezizomycotina</taxon>
        <taxon>Leotiomycetes</taxon>
        <taxon>Helotiales</taxon>
        <taxon>Ploettnerulaceae</taxon>
        <taxon>Cadophora</taxon>
    </lineage>
</organism>
<sequence length="308" mass="33484">MSLKNVIVAGASGTIGTPIVTALLASRKFNVAALSRPDSKSTFPAGVTVKRGDLSSRPSLIAALQGQEVVICTLNDEAAQFQGELVEAAYEAGVKQYMPNEWASHDMTVEGTPMDEVYEGKRAIVRLLDEKVKLAEQEGREFSWVGLNTGVFFDWALQTSFLDISLPPAQSAKIWDSGTAKFSATTLSTVGRAVVSILSTAQEQTRNKLVEIESFSTSQNEIVAALEKATGKEWKIEKTSMDEQLGHAGASLEKGEFLEAFYVWIRAWVFSGKEGARLVKAEEWNQLLGVGGECMEEVVAKVIRGEEV</sequence>